<name>A0A8J6EHN9_ELECQ</name>
<sequence>MSPGIELTTRSAGGMSPTNQYGHRSFWTFQSPLLATLLGDGSHPVCAVLSHSGKPRKTDRTWRTKPCRSCEDITHTISRRSGGLTGHWDIH</sequence>
<accession>A0A8J6EHN9</accession>
<proteinExistence type="predicted"/>
<dbReference type="Proteomes" id="UP000770717">
    <property type="component" value="Unassembled WGS sequence"/>
</dbReference>
<evidence type="ECO:0000313" key="1">
    <source>
        <dbReference type="EMBL" id="KAG9469181.1"/>
    </source>
</evidence>
<protein>
    <submittedName>
        <fullName evidence="1">Uncharacterized protein</fullName>
    </submittedName>
</protein>
<dbReference type="EMBL" id="WNTK01000603">
    <property type="protein sequence ID" value="KAG9469181.1"/>
    <property type="molecule type" value="Genomic_DNA"/>
</dbReference>
<reference evidence="1" key="1">
    <citation type="thesis" date="2020" institute="ProQuest LLC" country="789 East Eisenhower Parkway, Ann Arbor, MI, USA">
        <title>Comparative Genomics and Chromosome Evolution.</title>
        <authorList>
            <person name="Mudd A.B."/>
        </authorList>
    </citation>
    <scope>NUCLEOTIDE SEQUENCE</scope>
    <source>
        <strain evidence="1">HN-11 Male</strain>
        <tissue evidence="1">Kidney and liver</tissue>
    </source>
</reference>
<keyword evidence="2" id="KW-1185">Reference proteome</keyword>
<dbReference type="AlphaFoldDB" id="A0A8J6EHN9"/>
<organism evidence="1 2">
    <name type="scientific">Eleutherodactylus coqui</name>
    <name type="common">Puerto Rican coqui</name>
    <dbReference type="NCBI Taxonomy" id="57060"/>
    <lineage>
        <taxon>Eukaryota</taxon>
        <taxon>Metazoa</taxon>
        <taxon>Chordata</taxon>
        <taxon>Craniata</taxon>
        <taxon>Vertebrata</taxon>
        <taxon>Euteleostomi</taxon>
        <taxon>Amphibia</taxon>
        <taxon>Batrachia</taxon>
        <taxon>Anura</taxon>
        <taxon>Neobatrachia</taxon>
        <taxon>Hyloidea</taxon>
        <taxon>Eleutherodactylidae</taxon>
        <taxon>Eleutherodactylinae</taxon>
        <taxon>Eleutherodactylus</taxon>
        <taxon>Eleutherodactylus</taxon>
    </lineage>
</organism>
<gene>
    <name evidence="1" type="ORF">GDO78_021082</name>
</gene>
<comment type="caution">
    <text evidence="1">The sequence shown here is derived from an EMBL/GenBank/DDBJ whole genome shotgun (WGS) entry which is preliminary data.</text>
</comment>
<evidence type="ECO:0000313" key="2">
    <source>
        <dbReference type="Proteomes" id="UP000770717"/>
    </source>
</evidence>